<dbReference type="OrthoDB" id="601334at2759"/>
<dbReference type="GO" id="GO:0030130">
    <property type="term" value="C:clathrin coat of trans-Golgi network vesicle"/>
    <property type="evidence" value="ECO:0007669"/>
    <property type="project" value="InterPro"/>
</dbReference>
<sequence length="774" mass="87219">METKLQRRKLELFVLERMFRFFWSLLNFTARLPGTVHDHLQIFNIEAKTRMKRKNMCEEVVFWKWITPKLLGLVTQVSVYHWSIEGDAEPIKMFDRTANLANTRIINYRCDLAEKWLVLIGLASDVPEKPHLVKGDAQLFSVDQQCSQALRAHAACFATFKVPGNENLSTFICYVSKATNAGHTFELHVVELGARTEEPGFSKKQVGIFFTPRLLIDASLAMEFSQKYGLISVITKLGVLFIYDLETATQVYRDRITSDPILLTAESSTTGGFYAINTRGQVLHATINDATIVPFVRIQCMQLNNYKLAANLAKRANLPVAKDLVVQIFQELFSQTEYKEAAELAVEFPQGHLRTPETIAKFKIAPLQLGQASPLLQYFDTLLTKSKLDAYESLELSRLAINQNGRNLLEGWLADEKLECSEELGNFVKRVDNDLALKIYTKARENPIVVAAFSEGSILSSNITPGPSSEIADLASEIEALERILSDASAQPTRLSYALLRSVTNNFSKVIGHGGFAVVYQGVLQNGKIAVKKLSISDGFSDELFVDEIECLTKAKHNNVVRYLGYCADTQGELMEFNGRCVIAEVPKRLLCFEYVPNGSLHRYLKGKPCGDEWQVRYKIIKGICQGLQYLHKIRINHLDLKPGNILLDVGMEPKIADFGLSRCFDEEQSRVFTKHVYGTPGYIAPEIINSGEISFKSDIFAFGIIMIKLLTGHNDYDIERWHKSLNRDCPQVKRCIEIAQACVDDDQHKRPAISEIIHKLDELETTVDSPAIN</sequence>
<dbReference type="Pfam" id="PF13838">
    <property type="entry name" value="Clathrin_H_link"/>
    <property type="match status" value="1"/>
</dbReference>
<dbReference type="Pfam" id="PF00069">
    <property type="entry name" value="Pkinase"/>
    <property type="match status" value="1"/>
</dbReference>
<dbReference type="InParanoid" id="A0A2K2CQ91"/>
<dbReference type="PROSITE" id="PS50011">
    <property type="entry name" value="PROTEIN_KINASE_DOM"/>
    <property type="match status" value="1"/>
</dbReference>
<dbReference type="GO" id="GO:0006886">
    <property type="term" value="P:intracellular protein transport"/>
    <property type="evidence" value="ECO:0007669"/>
    <property type="project" value="InterPro"/>
</dbReference>
<evidence type="ECO:0000256" key="2">
    <source>
        <dbReference type="ARBA" id="ARBA00022527"/>
    </source>
</evidence>
<keyword evidence="6 9" id="KW-0067">ATP-binding</keyword>
<dbReference type="FunFam" id="1.10.510.10:FF:001023">
    <property type="entry name" value="Os07g0541700 protein"/>
    <property type="match status" value="1"/>
</dbReference>
<dbReference type="GO" id="GO:0006898">
    <property type="term" value="P:receptor-mediated endocytosis"/>
    <property type="evidence" value="ECO:0000318"/>
    <property type="project" value="GO_Central"/>
</dbReference>
<dbReference type="SUPFAM" id="SSF56112">
    <property type="entry name" value="Protein kinase-like (PK-like)"/>
    <property type="match status" value="1"/>
</dbReference>
<evidence type="ECO:0000256" key="4">
    <source>
        <dbReference type="ARBA" id="ARBA00022741"/>
    </source>
</evidence>
<dbReference type="Gene3D" id="1.10.510.10">
    <property type="entry name" value="Transferase(Phosphotransferase) domain 1"/>
    <property type="match status" value="1"/>
</dbReference>
<evidence type="ECO:0000313" key="11">
    <source>
        <dbReference type="EMBL" id="PNT64184.1"/>
    </source>
</evidence>
<dbReference type="PANTHER" id="PTHR10292">
    <property type="entry name" value="CLATHRIN HEAVY CHAIN RELATED"/>
    <property type="match status" value="1"/>
</dbReference>
<dbReference type="SUPFAM" id="SSF50989">
    <property type="entry name" value="Clathrin heavy-chain terminal domain"/>
    <property type="match status" value="1"/>
</dbReference>
<dbReference type="EC" id="2.7.11.1" evidence="1"/>
<dbReference type="AlphaFoldDB" id="A0A2K2CQ91"/>
<keyword evidence="2" id="KW-0723">Serine/threonine-protein kinase</keyword>
<feature type="domain" description="Protein kinase" evidence="10">
    <location>
        <begin position="505"/>
        <end position="773"/>
    </location>
</feature>
<keyword evidence="4 9" id="KW-0547">Nucleotide-binding</keyword>
<reference evidence="11 12" key="1">
    <citation type="journal article" date="2010" name="Nature">
        <title>Genome sequencing and analysis of the model grass Brachypodium distachyon.</title>
        <authorList>
            <consortium name="International Brachypodium Initiative"/>
        </authorList>
    </citation>
    <scope>NUCLEOTIDE SEQUENCE [LARGE SCALE GENOMIC DNA]</scope>
    <source>
        <strain evidence="11 12">Bd21</strain>
    </source>
</reference>
<dbReference type="PROSITE" id="PS00107">
    <property type="entry name" value="PROTEIN_KINASE_ATP"/>
    <property type="match status" value="1"/>
</dbReference>
<evidence type="ECO:0000256" key="1">
    <source>
        <dbReference type="ARBA" id="ARBA00012513"/>
    </source>
</evidence>
<evidence type="ECO:0000256" key="7">
    <source>
        <dbReference type="ARBA" id="ARBA00047899"/>
    </source>
</evidence>
<dbReference type="GO" id="GO:0030132">
    <property type="term" value="C:clathrin coat of coated pit"/>
    <property type="evidence" value="ECO:0007669"/>
    <property type="project" value="InterPro"/>
</dbReference>
<evidence type="ECO:0000259" key="10">
    <source>
        <dbReference type="PROSITE" id="PS50011"/>
    </source>
</evidence>
<evidence type="ECO:0000313" key="13">
    <source>
        <dbReference type="Proteomes" id="UP000008810"/>
    </source>
</evidence>
<gene>
    <name evidence="11" type="ORF">BRADI_4g25572v3</name>
</gene>
<dbReference type="EMBL" id="CM000883">
    <property type="protein sequence ID" value="PNT64184.1"/>
    <property type="molecule type" value="Genomic_DNA"/>
</dbReference>
<evidence type="ECO:0000256" key="8">
    <source>
        <dbReference type="ARBA" id="ARBA00048679"/>
    </source>
</evidence>
<evidence type="ECO:0000313" key="12">
    <source>
        <dbReference type="EnsemblPlants" id="PNT64184"/>
    </source>
</evidence>
<comment type="catalytic activity">
    <reaction evidence="7">
        <text>L-threonyl-[protein] + ATP = O-phospho-L-threonyl-[protein] + ADP + H(+)</text>
        <dbReference type="Rhea" id="RHEA:46608"/>
        <dbReference type="Rhea" id="RHEA-COMP:11060"/>
        <dbReference type="Rhea" id="RHEA-COMP:11605"/>
        <dbReference type="ChEBI" id="CHEBI:15378"/>
        <dbReference type="ChEBI" id="CHEBI:30013"/>
        <dbReference type="ChEBI" id="CHEBI:30616"/>
        <dbReference type="ChEBI" id="CHEBI:61977"/>
        <dbReference type="ChEBI" id="CHEBI:456216"/>
        <dbReference type="EC" id="2.7.11.1"/>
    </reaction>
</comment>
<organism evidence="11">
    <name type="scientific">Brachypodium distachyon</name>
    <name type="common">Purple false brome</name>
    <name type="synonym">Trachynia distachya</name>
    <dbReference type="NCBI Taxonomy" id="15368"/>
    <lineage>
        <taxon>Eukaryota</taxon>
        <taxon>Viridiplantae</taxon>
        <taxon>Streptophyta</taxon>
        <taxon>Embryophyta</taxon>
        <taxon>Tracheophyta</taxon>
        <taxon>Spermatophyta</taxon>
        <taxon>Magnoliopsida</taxon>
        <taxon>Liliopsida</taxon>
        <taxon>Poales</taxon>
        <taxon>Poaceae</taxon>
        <taxon>BOP clade</taxon>
        <taxon>Pooideae</taxon>
        <taxon>Stipodae</taxon>
        <taxon>Brachypodieae</taxon>
        <taxon>Brachypodium</taxon>
    </lineage>
</organism>
<keyword evidence="5" id="KW-0418">Kinase</keyword>
<dbReference type="InterPro" id="IPR008271">
    <property type="entry name" value="Ser/Thr_kinase_AS"/>
</dbReference>
<dbReference type="GO" id="GO:0071439">
    <property type="term" value="C:clathrin complex"/>
    <property type="evidence" value="ECO:0000318"/>
    <property type="project" value="GO_Central"/>
</dbReference>
<keyword evidence="3" id="KW-0808">Transferase</keyword>
<dbReference type="PROSITE" id="PS00108">
    <property type="entry name" value="PROTEIN_KINASE_ST"/>
    <property type="match status" value="1"/>
</dbReference>
<dbReference type="Gramene" id="PNT64184">
    <property type="protein sequence ID" value="PNT64184"/>
    <property type="gene ID" value="BRADI_4g25572v3"/>
</dbReference>
<dbReference type="InterPro" id="IPR000719">
    <property type="entry name" value="Prot_kinase_dom"/>
</dbReference>
<accession>A0A2K2CQ91</accession>
<dbReference type="SMART" id="SM00220">
    <property type="entry name" value="S_TKc"/>
    <property type="match status" value="1"/>
</dbReference>
<dbReference type="GO" id="GO:0004674">
    <property type="term" value="F:protein serine/threonine kinase activity"/>
    <property type="evidence" value="ECO:0007669"/>
    <property type="project" value="UniProtKB-KW"/>
</dbReference>
<protein>
    <recommendedName>
        <fullName evidence="1">non-specific serine/threonine protein kinase</fullName>
        <ecNumber evidence="1">2.7.11.1</ecNumber>
    </recommendedName>
</protein>
<comment type="catalytic activity">
    <reaction evidence="8">
        <text>L-seryl-[protein] + ATP = O-phospho-L-seryl-[protein] + ADP + H(+)</text>
        <dbReference type="Rhea" id="RHEA:17989"/>
        <dbReference type="Rhea" id="RHEA-COMP:9863"/>
        <dbReference type="Rhea" id="RHEA-COMP:11604"/>
        <dbReference type="ChEBI" id="CHEBI:15378"/>
        <dbReference type="ChEBI" id="CHEBI:29999"/>
        <dbReference type="ChEBI" id="CHEBI:30616"/>
        <dbReference type="ChEBI" id="CHEBI:83421"/>
        <dbReference type="ChEBI" id="CHEBI:456216"/>
        <dbReference type="EC" id="2.7.11.1"/>
    </reaction>
</comment>
<dbReference type="STRING" id="15368.A0A2K2CQ91"/>
<keyword evidence="13" id="KW-1185">Reference proteome</keyword>
<dbReference type="EnsemblPlants" id="PNT64184">
    <property type="protein sequence ID" value="PNT64184"/>
    <property type="gene ID" value="BRADI_4g25572v3"/>
</dbReference>
<dbReference type="InterPro" id="IPR016025">
    <property type="entry name" value="Clathrin_H-chain_N"/>
</dbReference>
<evidence type="ECO:0000256" key="5">
    <source>
        <dbReference type="ARBA" id="ARBA00022777"/>
    </source>
</evidence>
<dbReference type="SUPFAM" id="SSF48371">
    <property type="entry name" value="ARM repeat"/>
    <property type="match status" value="1"/>
</dbReference>
<dbReference type="Gene3D" id="3.30.200.20">
    <property type="entry name" value="Phosphorylase Kinase, domain 1"/>
    <property type="match status" value="1"/>
</dbReference>
<feature type="binding site" evidence="9">
    <location>
        <position position="533"/>
    </location>
    <ligand>
        <name>ATP</name>
        <dbReference type="ChEBI" id="CHEBI:30616"/>
    </ligand>
</feature>
<dbReference type="GO" id="GO:0032051">
    <property type="term" value="F:clathrin light chain binding"/>
    <property type="evidence" value="ECO:0000318"/>
    <property type="project" value="GO_Central"/>
</dbReference>
<dbReference type="GO" id="GO:0005198">
    <property type="term" value="F:structural molecule activity"/>
    <property type="evidence" value="ECO:0007669"/>
    <property type="project" value="InterPro"/>
</dbReference>
<evidence type="ECO:0000256" key="6">
    <source>
        <dbReference type="ARBA" id="ARBA00022840"/>
    </source>
</evidence>
<evidence type="ECO:0000256" key="9">
    <source>
        <dbReference type="PROSITE-ProRule" id="PRU10141"/>
    </source>
</evidence>
<proteinExistence type="predicted"/>
<dbReference type="Proteomes" id="UP000008810">
    <property type="component" value="Chromosome 4"/>
</dbReference>
<reference evidence="11" key="2">
    <citation type="submission" date="2017-06" db="EMBL/GenBank/DDBJ databases">
        <title>WGS assembly of Brachypodium distachyon.</title>
        <authorList>
            <consortium name="The International Brachypodium Initiative"/>
            <person name="Lucas S."/>
            <person name="Harmon-Smith M."/>
            <person name="Lail K."/>
            <person name="Tice H."/>
            <person name="Grimwood J."/>
            <person name="Bruce D."/>
            <person name="Barry K."/>
            <person name="Shu S."/>
            <person name="Lindquist E."/>
            <person name="Wang M."/>
            <person name="Pitluck S."/>
            <person name="Vogel J.P."/>
            <person name="Garvin D.F."/>
            <person name="Mockler T.C."/>
            <person name="Schmutz J."/>
            <person name="Rokhsar D."/>
            <person name="Bevan M.W."/>
        </authorList>
    </citation>
    <scope>NUCLEOTIDE SEQUENCE</scope>
    <source>
        <strain evidence="11">Bd21</strain>
    </source>
</reference>
<dbReference type="InterPro" id="IPR016024">
    <property type="entry name" value="ARM-type_fold"/>
</dbReference>
<dbReference type="InterPro" id="IPR017441">
    <property type="entry name" value="Protein_kinase_ATP_BS"/>
</dbReference>
<evidence type="ECO:0000256" key="3">
    <source>
        <dbReference type="ARBA" id="ARBA00022679"/>
    </source>
</evidence>
<dbReference type="GO" id="GO:0005524">
    <property type="term" value="F:ATP binding"/>
    <property type="evidence" value="ECO:0007669"/>
    <property type="project" value="UniProtKB-UniRule"/>
</dbReference>
<name>A0A2K2CQ91_BRADI</name>
<dbReference type="Gene3D" id="2.130.10.110">
    <property type="entry name" value="Clathrin heavy-chain terminal domain"/>
    <property type="match status" value="1"/>
</dbReference>
<dbReference type="InterPro" id="IPR011009">
    <property type="entry name" value="Kinase-like_dom_sf"/>
</dbReference>
<dbReference type="PANTHER" id="PTHR10292:SF38">
    <property type="entry name" value="PROTEIN KINASE DOMAIN-CONTAINING PROTEIN"/>
    <property type="match status" value="1"/>
</dbReference>
<reference evidence="12" key="3">
    <citation type="submission" date="2018-08" db="UniProtKB">
        <authorList>
            <consortium name="EnsemblPlants"/>
        </authorList>
    </citation>
    <scope>IDENTIFICATION</scope>
    <source>
        <strain evidence="12">cv. Bd21</strain>
    </source>
</reference>